<proteinExistence type="predicted"/>
<dbReference type="SUPFAM" id="SSF51735">
    <property type="entry name" value="NAD(P)-binding Rossmann-fold domains"/>
    <property type="match status" value="1"/>
</dbReference>
<protein>
    <submittedName>
        <fullName evidence="2">SDR family oxidoreductase</fullName>
    </submittedName>
</protein>
<evidence type="ECO:0000313" key="3">
    <source>
        <dbReference type="Proteomes" id="UP001465153"/>
    </source>
</evidence>
<name>A0ABQ0A850_9GAMM</name>
<accession>A0ABQ0A850</accession>
<dbReference type="Pfam" id="PF01370">
    <property type="entry name" value="Epimerase"/>
    <property type="match status" value="1"/>
</dbReference>
<dbReference type="InterPro" id="IPR036291">
    <property type="entry name" value="NAD(P)-bd_dom_sf"/>
</dbReference>
<keyword evidence="3" id="KW-1185">Reference proteome</keyword>
<reference evidence="2 3" key="1">
    <citation type="submission" date="2024-04" db="EMBL/GenBank/DDBJ databases">
        <title>Draft genome sequence of Sessilibacter corallicola NBRC 116591.</title>
        <authorList>
            <person name="Miyakawa T."/>
            <person name="Kusuya Y."/>
            <person name="Miura T."/>
        </authorList>
    </citation>
    <scope>NUCLEOTIDE SEQUENCE [LARGE SCALE GENOMIC DNA]</scope>
    <source>
        <strain evidence="2 3">KU-00831-HH</strain>
    </source>
</reference>
<dbReference type="InterPro" id="IPR001509">
    <property type="entry name" value="Epimerase_deHydtase"/>
</dbReference>
<dbReference type="InterPro" id="IPR050177">
    <property type="entry name" value="Lipid_A_modif_metabolic_enz"/>
</dbReference>
<gene>
    <name evidence="2" type="ORF">NBRC116591_16260</name>
</gene>
<dbReference type="Proteomes" id="UP001465153">
    <property type="component" value="Unassembled WGS sequence"/>
</dbReference>
<sequence>MNIAITGDTGLIGTELKEYLRDNGATTVSLSRNKVDIHSIIELSKRLSGVSTVVHLAGVAHNPNASHDDYYQGNVVFTKTLCQHIATANSRNLCNVTKIIMISSIKAMGESTRPGEPFRHNDDCEPEDDYGKTKLAAEKQLREVCDNAGIEWVVIRPPLVLSKKVRGNLGLIQTISQKGIPIPLAGIDNKRDLVSIHNLCSVILAAIKNPNKLREVFLVSDGKPLSTPEIIEYATKTSARRAKLIKLPQFIRNTLTQHQHKHGLLRRLFGNLEVDINHTSKTLNWHPRKEP</sequence>
<comment type="caution">
    <text evidence="2">The sequence shown here is derived from an EMBL/GenBank/DDBJ whole genome shotgun (WGS) entry which is preliminary data.</text>
</comment>
<dbReference type="PANTHER" id="PTHR43245:SF58">
    <property type="entry name" value="BLL5923 PROTEIN"/>
    <property type="match status" value="1"/>
</dbReference>
<evidence type="ECO:0000259" key="1">
    <source>
        <dbReference type="Pfam" id="PF01370"/>
    </source>
</evidence>
<dbReference type="EMBL" id="BAABWN010000004">
    <property type="protein sequence ID" value="GAA6167816.1"/>
    <property type="molecule type" value="Genomic_DNA"/>
</dbReference>
<feature type="domain" description="NAD-dependent epimerase/dehydratase" evidence="1">
    <location>
        <begin position="3"/>
        <end position="213"/>
    </location>
</feature>
<dbReference type="PANTHER" id="PTHR43245">
    <property type="entry name" value="BIFUNCTIONAL POLYMYXIN RESISTANCE PROTEIN ARNA"/>
    <property type="match status" value="1"/>
</dbReference>
<organism evidence="2 3">
    <name type="scientific">Sessilibacter corallicola</name>
    <dbReference type="NCBI Taxonomy" id="2904075"/>
    <lineage>
        <taxon>Bacteria</taxon>
        <taxon>Pseudomonadati</taxon>
        <taxon>Pseudomonadota</taxon>
        <taxon>Gammaproteobacteria</taxon>
        <taxon>Cellvibrionales</taxon>
        <taxon>Cellvibrionaceae</taxon>
        <taxon>Sessilibacter</taxon>
    </lineage>
</organism>
<evidence type="ECO:0000313" key="2">
    <source>
        <dbReference type="EMBL" id="GAA6167816.1"/>
    </source>
</evidence>
<dbReference type="Gene3D" id="3.40.50.720">
    <property type="entry name" value="NAD(P)-binding Rossmann-like Domain"/>
    <property type="match status" value="1"/>
</dbReference>